<comment type="similarity">
    <text evidence="1">Belongs to the FMO family.</text>
</comment>
<sequence length="569" mass="62330">MSTSRGSQVVRIGIIGAGPAGLAALKTVLDTPQYKAGQWIPTVLEAREDVGGVWLPSDLLSNPRGASSKDKVPPTPLYDSLTTNLPHPVMAFSSYSFPPGTPLFPRAAAVRAYLADFASHFNLTPYIRFNTRVQSVGWDAGTRRWAVEVSAPLGNGSIREERHEFDMVLVCNGHHNVPRYPLVPGLQAWLDACLAIHSIFYRNPTASIPISDILHSTILVVGDGPSGQDVTSDLLGVAGKVILSSSANVSVPPNHSNENASTTSIVNKPRASNFDLEHKTATFTDGTSEKIDYCILATGYEVDFPFFNQDVQPNDAVSLSKFHLPKSLSSKIDIDSKHLTNSTWSVAPLVRHIIPFPGFASSNLISSLDESSPSPTSIAFLGLLVRVAPLPLLECQARAALAAFAHPSTMNSQWEKEERALSKRKETLVGKFQARPLEDSTAQTTTSTHQLEAFISQQWQRFEDEEQFAYRDALDVLAHELSLPHPHAAQSAALESEQPHKTKSWERELYARKGPLRAAWRALEASGEAPKWVDGVGRGESRGPDGTLHTPEEEWVELMWRVLAWGEMK</sequence>
<dbReference type="PANTHER" id="PTHR23023">
    <property type="entry name" value="DIMETHYLANILINE MONOOXYGENASE"/>
    <property type="match status" value="1"/>
</dbReference>
<dbReference type="Proteomes" id="UP000807469">
    <property type="component" value="Unassembled WGS sequence"/>
</dbReference>
<accession>A0A9P5YY70</accession>
<comment type="caution">
    <text evidence="5">The sequence shown here is derived from an EMBL/GenBank/DDBJ whole genome shotgun (WGS) entry which is preliminary data.</text>
</comment>
<keyword evidence="4" id="KW-0560">Oxidoreductase</keyword>
<evidence type="ECO:0000313" key="5">
    <source>
        <dbReference type="EMBL" id="KAF9477948.1"/>
    </source>
</evidence>
<dbReference type="SUPFAM" id="SSF51905">
    <property type="entry name" value="FAD/NAD(P)-binding domain"/>
    <property type="match status" value="1"/>
</dbReference>
<evidence type="ECO:0000256" key="1">
    <source>
        <dbReference type="ARBA" id="ARBA00009183"/>
    </source>
</evidence>
<name>A0A9P5YY70_9AGAR</name>
<dbReference type="Pfam" id="PF00743">
    <property type="entry name" value="FMO-like"/>
    <property type="match status" value="2"/>
</dbReference>
<proteinExistence type="inferred from homology"/>
<evidence type="ECO:0000313" key="6">
    <source>
        <dbReference type="Proteomes" id="UP000807469"/>
    </source>
</evidence>
<organism evidence="5 6">
    <name type="scientific">Pholiota conissans</name>
    <dbReference type="NCBI Taxonomy" id="109636"/>
    <lineage>
        <taxon>Eukaryota</taxon>
        <taxon>Fungi</taxon>
        <taxon>Dikarya</taxon>
        <taxon>Basidiomycota</taxon>
        <taxon>Agaricomycotina</taxon>
        <taxon>Agaricomycetes</taxon>
        <taxon>Agaricomycetidae</taxon>
        <taxon>Agaricales</taxon>
        <taxon>Agaricineae</taxon>
        <taxon>Strophariaceae</taxon>
        <taxon>Pholiota</taxon>
    </lineage>
</organism>
<keyword evidence="3" id="KW-0274">FAD</keyword>
<evidence type="ECO:0000256" key="2">
    <source>
        <dbReference type="ARBA" id="ARBA00022630"/>
    </source>
</evidence>
<dbReference type="OrthoDB" id="66881at2759"/>
<dbReference type="GO" id="GO:0050661">
    <property type="term" value="F:NADP binding"/>
    <property type="evidence" value="ECO:0007669"/>
    <property type="project" value="InterPro"/>
</dbReference>
<dbReference type="Gene3D" id="3.50.50.60">
    <property type="entry name" value="FAD/NAD(P)-binding domain"/>
    <property type="match status" value="2"/>
</dbReference>
<dbReference type="InterPro" id="IPR050346">
    <property type="entry name" value="FMO-like"/>
</dbReference>
<evidence type="ECO:0000256" key="4">
    <source>
        <dbReference type="ARBA" id="ARBA00023002"/>
    </source>
</evidence>
<gene>
    <name evidence="5" type="ORF">BDN70DRAFT_933791</name>
</gene>
<reference evidence="5" key="1">
    <citation type="submission" date="2020-11" db="EMBL/GenBank/DDBJ databases">
        <authorList>
            <consortium name="DOE Joint Genome Institute"/>
            <person name="Ahrendt S."/>
            <person name="Riley R."/>
            <person name="Andreopoulos W."/>
            <person name="Labutti K."/>
            <person name="Pangilinan J."/>
            <person name="Ruiz-Duenas F.J."/>
            <person name="Barrasa J.M."/>
            <person name="Sanchez-Garcia M."/>
            <person name="Camarero S."/>
            <person name="Miyauchi S."/>
            <person name="Serrano A."/>
            <person name="Linde D."/>
            <person name="Babiker R."/>
            <person name="Drula E."/>
            <person name="Ayuso-Fernandez I."/>
            <person name="Pacheco R."/>
            <person name="Padilla G."/>
            <person name="Ferreira P."/>
            <person name="Barriuso J."/>
            <person name="Kellner H."/>
            <person name="Castanera R."/>
            <person name="Alfaro M."/>
            <person name="Ramirez L."/>
            <person name="Pisabarro A.G."/>
            <person name="Kuo A."/>
            <person name="Tritt A."/>
            <person name="Lipzen A."/>
            <person name="He G."/>
            <person name="Yan M."/>
            <person name="Ng V."/>
            <person name="Cullen D."/>
            <person name="Martin F."/>
            <person name="Rosso M.-N."/>
            <person name="Henrissat B."/>
            <person name="Hibbett D."/>
            <person name="Martinez A.T."/>
            <person name="Grigoriev I.V."/>
        </authorList>
    </citation>
    <scope>NUCLEOTIDE SEQUENCE</scope>
    <source>
        <strain evidence="5">CIRM-BRFM 674</strain>
    </source>
</reference>
<keyword evidence="6" id="KW-1185">Reference proteome</keyword>
<protein>
    <submittedName>
        <fullName evidence="5">FAD/NAD(P)-binding domain-containing protein</fullName>
    </submittedName>
</protein>
<evidence type="ECO:0000256" key="3">
    <source>
        <dbReference type="ARBA" id="ARBA00022827"/>
    </source>
</evidence>
<dbReference type="InterPro" id="IPR036188">
    <property type="entry name" value="FAD/NAD-bd_sf"/>
</dbReference>
<keyword evidence="2" id="KW-0285">Flavoprotein</keyword>
<dbReference type="EMBL" id="MU155246">
    <property type="protein sequence ID" value="KAF9477948.1"/>
    <property type="molecule type" value="Genomic_DNA"/>
</dbReference>
<dbReference type="InterPro" id="IPR020946">
    <property type="entry name" value="Flavin_mOase-like"/>
</dbReference>
<dbReference type="AlphaFoldDB" id="A0A9P5YY70"/>
<dbReference type="GO" id="GO:0004499">
    <property type="term" value="F:N,N-dimethylaniline monooxygenase activity"/>
    <property type="evidence" value="ECO:0007669"/>
    <property type="project" value="InterPro"/>
</dbReference>
<dbReference type="GO" id="GO:0050660">
    <property type="term" value="F:flavin adenine dinucleotide binding"/>
    <property type="evidence" value="ECO:0007669"/>
    <property type="project" value="InterPro"/>
</dbReference>